<evidence type="ECO:0000313" key="4">
    <source>
        <dbReference type="Proteomes" id="UP000295565"/>
    </source>
</evidence>
<dbReference type="CDD" id="cd01467">
    <property type="entry name" value="vWA_BatA_type"/>
    <property type="match status" value="1"/>
</dbReference>
<comment type="caution">
    <text evidence="3">The sequence shown here is derived from an EMBL/GenBank/DDBJ whole genome shotgun (WGS) entry which is preliminary data.</text>
</comment>
<evidence type="ECO:0000259" key="2">
    <source>
        <dbReference type="PROSITE" id="PS50234"/>
    </source>
</evidence>
<keyword evidence="4" id="KW-1185">Reference proteome</keyword>
<feature type="domain" description="VWFA" evidence="2">
    <location>
        <begin position="89"/>
        <end position="283"/>
    </location>
</feature>
<feature type="transmembrane region" description="Helical" evidence="1">
    <location>
        <begin position="6"/>
        <end position="25"/>
    </location>
</feature>
<dbReference type="Pfam" id="PF00092">
    <property type="entry name" value="VWA"/>
    <property type="match status" value="1"/>
</dbReference>
<dbReference type="PANTHER" id="PTHR22550">
    <property type="entry name" value="SPORE GERMINATION PROTEIN"/>
    <property type="match status" value="1"/>
</dbReference>
<feature type="transmembrane region" description="Helical" evidence="1">
    <location>
        <begin position="302"/>
        <end position="320"/>
    </location>
</feature>
<proteinExistence type="predicted"/>
<keyword evidence="1" id="KW-0472">Membrane</keyword>
<dbReference type="AlphaFoldDB" id="A0A4V2PSW8"/>
<sequence>MDNITFAWWPLLFLAPLPLLIQWLFRAIPKQTQSIYNYSLPYMITERKAPPRASLWWLKWLIWLLLLTAAARPQWLSSATVPIIHQGRNMMIAVDLSGSMQIRDMRLNGKRVSRLVALKHLLGQFVAQRKGDQLGLILFADHAYLQSPLTYDTTTVQHYVSQMQQGLVGNQTAIGEAIGLAVKELLQVPAKQRVLILLTDGQNTAGVVDPLQAAKVAKDNHVTIYTIGIGAKHLSTPTLFGMQSFNPSQDLDEKLLKQIASMTHGQYFRAASSQQMAEIYKKLDKLEPIKGKKQYYRPKQELYFWPLLAAILLVLISPLAQQFLGRRN</sequence>
<dbReference type="PANTHER" id="PTHR22550:SF18">
    <property type="entry name" value="VWFA DOMAIN-CONTAINING PROTEIN"/>
    <property type="match status" value="1"/>
</dbReference>
<protein>
    <submittedName>
        <fullName evidence="3">Ca-activated chloride channel family protein</fullName>
    </submittedName>
</protein>
<dbReference type="InterPro" id="IPR033881">
    <property type="entry name" value="vWA_BatA_type"/>
</dbReference>
<dbReference type="PROSITE" id="PS50234">
    <property type="entry name" value="VWFA"/>
    <property type="match status" value="1"/>
</dbReference>
<dbReference type="RefSeq" id="WP_131911013.1">
    <property type="nucleotide sequence ID" value="NZ_OU594967.1"/>
</dbReference>
<evidence type="ECO:0000256" key="1">
    <source>
        <dbReference type="SAM" id="Phobius"/>
    </source>
</evidence>
<dbReference type="SMART" id="SM00327">
    <property type="entry name" value="VWA"/>
    <property type="match status" value="1"/>
</dbReference>
<dbReference type="OrthoDB" id="6206554at2"/>
<dbReference type="SUPFAM" id="SSF53300">
    <property type="entry name" value="vWA-like"/>
    <property type="match status" value="1"/>
</dbReference>
<dbReference type="InterPro" id="IPR050768">
    <property type="entry name" value="UPF0353/GerABKA_families"/>
</dbReference>
<evidence type="ECO:0000313" key="3">
    <source>
        <dbReference type="EMBL" id="TCK64021.1"/>
    </source>
</evidence>
<keyword evidence="1" id="KW-1133">Transmembrane helix</keyword>
<gene>
    <name evidence="3" type="ORF">EV690_0147</name>
</gene>
<dbReference type="Gene3D" id="3.40.50.410">
    <property type="entry name" value="von Willebrand factor, type A domain"/>
    <property type="match status" value="1"/>
</dbReference>
<dbReference type="InterPro" id="IPR002035">
    <property type="entry name" value="VWF_A"/>
</dbReference>
<dbReference type="EMBL" id="SMGD01000001">
    <property type="protein sequence ID" value="TCK64021.1"/>
    <property type="molecule type" value="Genomic_DNA"/>
</dbReference>
<dbReference type="InterPro" id="IPR036465">
    <property type="entry name" value="vWFA_dom_sf"/>
</dbReference>
<reference evidence="3 4" key="1">
    <citation type="submission" date="2019-03" db="EMBL/GenBank/DDBJ databases">
        <title>Genomic Encyclopedia of Type Strains, Phase IV (KMG-IV): sequencing the most valuable type-strain genomes for metagenomic binning, comparative biology and taxonomic classification.</title>
        <authorList>
            <person name="Goeker M."/>
        </authorList>
    </citation>
    <scope>NUCLEOTIDE SEQUENCE [LARGE SCALE GENOMIC DNA]</scope>
    <source>
        <strain evidence="3 4">DSM 18577</strain>
    </source>
</reference>
<accession>A0A4V2PSW8</accession>
<organism evidence="3 4">
    <name type="scientific">Celerinatantimonas diazotrophica</name>
    <dbReference type="NCBI Taxonomy" id="412034"/>
    <lineage>
        <taxon>Bacteria</taxon>
        <taxon>Pseudomonadati</taxon>
        <taxon>Pseudomonadota</taxon>
        <taxon>Gammaproteobacteria</taxon>
        <taxon>Celerinatantimonadaceae</taxon>
        <taxon>Celerinatantimonas</taxon>
    </lineage>
</organism>
<name>A0A4V2PSW8_9GAMM</name>
<keyword evidence="1" id="KW-0812">Transmembrane</keyword>
<dbReference type="Proteomes" id="UP000295565">
    <property type="component" value="Unassembled WGS sequence"/>
</dbReference>